<dbReference type="EMBL" id="BGPR01007991">
    <property type="protein sequence ID" value="GBN30850.1"/>
    <property type="molecule type" value="Genomic_DNA"/>
</dbReference>
<dbReference type="Proteomes" id="UP000499080">
    <property type="component" value="Unassembled WGS sequence"/>
</dbReference>
<feature type="compositionally biased region" description="Polar residues" evidence="1">
    <location>
        <begin position="119"/>
        <end position="138"/>
    </location>
</feature>
<accession>A0A4Y2MWW9</accession>
<protein>
    <submittedName>
        <fullName evidence="2">Uncharacterized protein</fullName>
    </submittedName>
</protein>
<dbReference type="AlphaFoldDB" id="A0A4Y2MWW9"/>
<keyword evidence="3" id="KW-1185">Reference proteome</keyword>
<gene>
    <name evidence="2" type="ORF">AVEN_137195_1</name>
</gene>
<proteinExistence type="predicted"/>
<feature type="region of interest" description="Disordered" evidence="1">
    <location>
        <begin position="108"/>
        <end position="138"/>
    </location>
</feature>
<evidence type="ECO:0000313" key="3">
    <source>
        <dbReference type="Proteomes" id="UP000499080"/>
    </source>
</evidence>
<evidence type="ECO:0000313" key="2">
    <source>
        <dbReference type="EMBL" id="GBN30850.1"/>
    </source>
</evidence>
<reference evidence="2 3" key="1">
    <citation type="journal article" date="2019" name="Sci. Rep.">
        <title>Orb-weaving spider Araneus ventricosus genome elucidates the spidroin gene catalogue.</title>
        <authorList>
            <person name="Kono N."/>
            <person name="Nakamura H."/>
            <person name="Ohtoshi R."/>
            <person name="Moran D.A.P."/>
            <person name="Shinohara A."/>
            <person name="Yoshida Y."/>
            <person name="Fujiwara M."/>
            <person name="Mori M."/>
            <person name="Tomita M."/>
            <person name="Arakawa K."/>
        </authorList>
    </citation>
    <scope>NUCLEOTIDE SEQUENCE [LARGE SCALE GENOMIC DNA]</scope>
</reference>
<organism evidence="2 3">
    <name type="scientific">Araneus ventricosus</name>
    <name type="common">Orbweaver spider</name>
    <name type="synonym">Epeira ventricosa</name>
    <dbReference type="NCBI Taxonomy" id="182803"/>
    <lineage>
        <taxon>Eukaryota</taxon>
        <taxon>Metazoa</taxon>
        <taxon>Ecdysozoa</taxon>
        <taxon>Arthropoda</taxon>
        <taxon>Chelicerata</taxon>
        <taxon>Arachnida</taxon>
        <taxon>Araneae</taxon>
        <taxon>Araneomorphae</taxon>
        <taxon>Entelegynae</taxon>
        <taxon>Araneoidea</taxon>
        <taxon>Araneidae</taxon>
        <taxon>Araneus</taxon>
    </lineage>
</organism>
<name>A0A4Y2MWW9_ARAVE</name>
<comment type="caution">
    <text evidence="2">The sequence shown here is derived from an EMBL/GenBank/DDBJ whole genome shotgun (WGS) entry which is preliminary data.</text>
</comment>
<evidence type="ECO:0000256" key="1">
    <source>
        <dbReference type="SAM" id="MobiDB-lite"/>
    </source>
</evidence>
<sequence>MSLLRRRHNTTIYVQKVLIPLPNVTNSASVCTAGYVEWILKLPGFSRHEASASNACGKTPLILPQKHRRASLLFQIAIQPRVGFRFSGGLVARTSAGSRAETRLPIFTDLENRYPKPNQAPNSIESRLKSPSSSKLQT</sequence>